<gene>
    <name evidence="3" type="ORF">GALL_550590</name>
</gene>
<comment type="caution">
    <text evidence="3">The sequence shown here is derived from an EMBL/GenBank/DDBJ whole genome shotgun (WGS) entry which is preliminary data.</text>
</comment>
<dbReference type="SUPFAM" id="SSF52540">
    <property type="entry name" value="P-loop containing nucleoside triphosphate hydrolases"/>
    <property type="match status" value="1"/>
</dbReference>
<dbReference type="CDD" id="cd01130">
    <property type="entry name" value="VirB11-like_ATPase"/>
    <property type="match status" value="1"/>
</dbReference>
<dbReference type="GO" id="GO:0016887">
    <property type="term" value="F:ATP hydrolysis activity"/>
    <property type="evidence" value="ECO:0007669"/>
    <property type="project" value="InterPro"/>
</dbReference>
<dbReference type="InterPro" id="IPR001482">
    <property type="entry name" value="T2SS/T4SS_dom"/>
</dbReference>
<feature type="domain" description="Bacterial type II secretion system protein E" evidence="2">
    <location>
        <begin position="2"/>
        <end position="119"/>
    </location>
</feature>
<dbReference type="InterPro" id="IPR050921">
    <property type="entry name" value="T4SS_GSP_E_ATPase"/>
</dbReference>
<protein>
    <submittedName>
        <fullName evidence="3">Putative conjugal transfer proteinc</fullName>
    </submittedName>
</protein>
<dbReference type="PANTHER" id="PTHR30486:SF6">
    <property type="entry name" value="TYPE IV PILUS RETRACTATION ATPASE PILT"/>
    <property type="match status" value="1"/>
</dbReference>
<evidence type="ECO:0000259" key="2">
    <source>
        <dbReference type="Pfam" id="PF00437"/>
    </source>
</evidence>
<reference evidence="3" key="1">
    <citation type="submission" date="2016-10" db="EMBL/GenBank/DDBJ databases">
        <title>Sequence of Gallionella enrichment culture.</title>
        <authorList>
            <person name="Poehlein A."/>
            <person name="Muehling M."/>
            <person name="Daniel R."/>
        </authorList>
    </citation>
    <scope>NUCLEOTIDE SEQUENCE</scope>
</reference>
<dbReference type="Pfam" id="PF00437">
    <property type="entry name" value="T2SSE"/>
    <property type="match status" value="1"/>
</dbReference>
<proteinExistence type="inferred from homology"/>
<name>A0A1J5P6H8_9ZZZZ</name>
<evidence type="ECO:0000313" key="3">
    <source>
        <dbReference type="EMBL" id="OIQ63399.1"/>
    </source>
</evidence>
<comment type="similarity">
    <text evidence="1">Belongs to the GSP E family.</text>
</comment>
<dbReference type="PANTHER" id="PTHR30486">
    <property type="entry name" value="TWITCHING MOTILITY PROTEIN PILT"/>
    <property type="match status" value="1"/>
</dbReference>
<dbReference type="Gene3D" id="3.40.50.300">
    <property type="entry name" value="P-loop containing nucleotide triphosphate hydrolases"/>
    <property type="match status" value="1"/>
</dbReference>
<evidence type="ECO:0000256" key="1">
    <source>
        <dbReference type="ARBA" id="ARBA00006611"/>
    </source>
</evidence>
<dbReference type="InterPro" id="IPR027417">
    <property type="entry name" value="P-loop_NTPase"/>
</dbReference>
<dbReference type="EMBL" id="MLJW01009040">
    <property type="protein sequence ID" value="OIQ63399.1"/>
    <property type="molecule type" value="Genomic_DNA"/>
</dbReference>
<sequence length="149" mass="16251">MIIEDTSELFPQHPHVVHLQSRETNVEGAGGVTMRDLVRQALRMRPDRLVIGEVRGAEIVDLLTALNSGHDGAFATIHANSATAIPARIEALGVAAGLDRRAVHSQLASSIEVIVHLRRERGRRFVSEIGEVQVGADGLALVKTIRRWT</sequence>
<accession>A0A1J5P6H8</accession>
<dbReference type="AlphaFoldDB" id="A0A1J5P6H8"/>
<organism evidence="3">
    <name type="scientific">mine drainage metagenome</name>
    <dbReference type="NCBI Taxonomy" id="410659"/>
    <lineage>
        <taxon>unclassified sequences</taxon>
        <taxon>metagenomes</taxon>
        <taxon>ecological metagenomes</taxon>
    </lineage>
</organism>